<sequence>MKRLVFLLCISILYASSASADSHEGLIDRYHLNSDFSGRGVCVQMNPDLSGTGWACLWQDNSLYTEITDLLLDGFADRKYCSISWGGTDSNGHYLISLAECYGVTPLP</sequence>
<name>A0A450T0K7_9GAMM</name>
<organism evidence="2">
    <name type="scientific">Candidatus Kentrum sp. FM</name>
    <dbReference type="NCBI Taxonomy" id="2126340"/>
    <lineage>
        <taxon>Bacteria</taxon>
        <taxon>Pseudomonadati</taxon>
        <taxon>Pseudomonadota</taxon>
        <taxon>Gammaproteobacteria</taxon>
        <taxon>Candidatus Kentrum</taxon>
    </lineage>
</organism>
<keyword evidence="1" id="KW-0732">Signal</keyword>
<evidence type="ECO:0000313" key="3">
    <source>
        <dbReference type="EMBL" id="VFJ60058.1"/>
    </source>
</evidence>
<dbReference type="EMBL" id="CAADEZ010000254">
    <property type="protein sequence ID" value="VFJ60058.1"/>
    <property type="molecule type" value="Genomic_DNA"/>
</dbReference>
<gene>
    <name evidence="3" type="ORF">BECKFM1743A_GA0114220_102546</name>
    <name evidence="4" type="ORF">BECKFM1743B_GA0114221_102691</name>
    <name evidence="2" type="ORF">BECKFM1743C_GA0114222_102631</name>
</gene>
<evidence type="ECO:0000256" key="1">
    <source>
        <dbReference type="SAM" id="SignalP"/>
    </source>
</evidence>
<reference evidence="2" key="1">
    <citation type="submission" date="2019-02" db="EMBL/GenBank/DDBJ databases">
        <authorList>
            <person name="Gruber-Vodicka R. H."/>
            <person name="Seah K. B. B."/>
        </authorList>
    </citation>
    <scope>NUCLEOTIDE SEQUENCE</scope>
    <source>
        <strain evidence="3">BECK_BZ163</strain>
        <strain evidence="4">BECK_BZ164</strain>
        <strain evidence="2">BECK_BZ165</strain>
    </source>
</reference>
<dbReference type="AlphaFoldDB" id="A0A450T0K7"/>
<dbReference type="EMBL" id="CAADFL010000269">
    <property type="protein sequence ID" value="VFK13197.1"/>
    <property type="molecule type" value="Genomic_DNA"/>
</dbReference>
<dbReference type="EMBL" id="CAADFA010000263">
    <property type="protein sequence ID" value="VFJ60007.1"/>
    <property type="molecule type" value="Genomic_DNA"/>
</dbReference>
<feature type="chain" id="PRO_5036354137" evidence="1">
    <location>
        <begin position="21"/>
        <end position="108"/>
    </location>
</feature>
<accession>A0A450T0K7</accession>
<evidence type="ECO:0000313" key="4">
    <source>
        <dbReference type="EMBL" id="VFK13197.1"/>
    </source>
</evidence>
<feature type="signal peptide" evidence="1">
    <location>
        <begin position="1"/>
        <end position="20"/>
    </location>
</feature>
<protein>
    <submittedName>
        <fullName evidence="2">Uncharacterized protein</fullName>
    </submittedName>
</protein>
<proteinExistence type="predicted"/>
<evidence type="ECO:0000313" key="2">
    <source>
        <dbReference type="EMBL" id="VFJ60007.1"/>
    </source>
</evidence>